<feature type="region of interest" description="Disordered" evidence="12">
    <location>
        <begin position="272"/>
        <end position="298"/>
    </location>
</feature>
<evidence type="ECO:0000256" key="6">
    <source>
        <dbReference type="ARBA" id="ARBA00022833"/>
    </source>
</evidence>
<dbReference type="Pfam" id="PF13913">
    <property type="entry name" value="zf-C2HC_2"/>
    <property type="match status" value="1"/>
</dbReference>
<feature type="domain" description="C2H2-type" evidence="13">
    <location>
        <begin position="498"/>
        <end position="525"/>
    </location>
</feature>
<dbReference type="FunFam" id="3.30.160.60:FF:000100">
    <property type="entry name" value="Zinc finger 45-like"/>
    <property type="match status" value="2"/>
</dbReference>
<evidence type="ECO:0000256" key="7">
    <source>
        <dbReference type="ARBA" id="ARBA00023015"/>
    </source>
</evidence>
<dbReference type="Gene3D" id="3.30.160.60">
    <property type="entry name" value="Classic Zinc Finger"/>
    <property type="match status" value="13"/>
</dbReference>
<dbReference type="PROSITE" id="PS50157">
    <property type="entry name" value="ZINC_FINGER_C2H2_2"/>
    <property type="match status" value="16"/>
</dbReference>
<evidence type="ECO:0000256" key="1">
    <source>
        <dbReference type="ARBA" id="ARBA00004123"/>
    </source>
</evidence>
<keyword evidence="3" id="KW-0479">Metal-binding</keyword>
<dbReference type="InterPro" id="IPR013087">
    <property type="entry name" value="Znf_C2H2_type"/>
</dbReference>
<dbReference type="PANTHER" id="PTHR24394">
    <property type="entry name" value="ZINC FINGER PROTEIN"/>
    <property type="match status" value="1"/>
</dbReference>
<dbReference type="EnsemblMetazoa" id="CLYHEMT020441.1">
    <property type="protein sequence ID" value="CLYHEMP020441.1"/>
    <property type="gene ID" value="CLYHEMG020441"/>
</dbReference>
<dbReference type="AlphaFoldDB" id="A0A7M5XBU8"/>
<feature type="domain" description="C2H2-type" evidence="13">
    <location>
        <begin position="785"/>
        <end position="812"/>
    </location>
</feature>
<dbReference type="FunFam" id="3.30.160.60:FF:001289">
    <property type="entry name" value="Zinc finger protein 574"/>
    <property type="match status" value="1"/>
</dbReference>
<dbReference type="GO" id="GO:1990837">
    <property type="term" value="F:sequence-specific double-stranded DNA binding"/>
    <property type="evidence" value="ECO:0007669"/>
    <property type="project" value="UniProtKB-ARBA"/>
</dbReference>
<dbReference type="PANTHER" id="PTHR24394:SF44">
    <property type="entry name" value="ZINC FINGER PROTEIN 271-LIKE"/>
    <property type="match status" value="1"/>
</dbReference>
<evidence type="ECO:0000256" key="4">
    <source>
        <dbReference type="ARBA" id="ARBA00022737"/>
    </source>
</evidence>
<dbReference type="Pfam" id="PF13894">
    <property type="entry name" value="zf-C2H2_4"/>
    <property type="match status" value="2"/>
</dbReference>
<dbReference type="FunFam" id="3.30.160.60:FF:000204">
    <property type="entry name" value="Zinc finger protein 331"/>
    <property type="match status" value="1"/>
</dbReference>
<name>A0A7M5XBU8_9CNID</name>
<feature type="domain" description="C2H2-type" evidence="13">
    <location>
        <begin position="756"/>
        <end position="783"/>
    </location>
</feature>
<feature type="domain" description="C2H2-type" evidence="13">
    <location>
        <begin position="702"/>
        <end position="726"/>
    </location>
</feature>
<feature type="domain" description="C2H2-type" evidence="13">
    <location>
        <begin position="115"/>
        <end position="142"/>
    </location>
</feature>
<feature type="compositionally biased region" description="Basic and acidic residues" evidence="12">
    <location>
        <begin position="1"/>
        <end position="10"/>
    </location>
</feature>
<dbReference type="Pfam" id="PF00096">
    <property type="entry name" value="zf-C2H2"/>
    <property type="match status" value="11"/>
</dbReference>
<dbReference type="Pfam" id="PF13912">
    <property type="entry name" value="zf-C2H2_6"/>
    <property type="match status" value="1"/>
</dbReference>
<evidence type="ECO:0000256" key="8">
    <source>
        <dbReference type="ARBA" id="ARBA00023125"/>
    </source>
</evidence>
<evidence type="ECO:0000259" key="13">
    <source>
        <dbReference type="PROSITE" id="PS50157"/>
    </source>
</evidence>
<keyword evidence="10" id="KW-0539">Nucleus</keyword>
<evidence type="ECO:0000256" key="3">
    <source>
        <dbReference type="ARBA" id="ARBA00022723"/>
    </source>
</evidence>
<proteinExistence type="inferred from homology"/>
<dbReference type="OrthoDB" id="8300205at2759"/>
<evidence type="ECO:0000256" key="10">
    <source>
        <dbReference type="ARBA" id="ARBA00023242"/>
    </source>
</evidence>
<comment type="subcellular location">
    <subcellularLocation>
        <location evidence="1">Nucleus</location>
    </subcellularLocation>
</comment>
<evidence type="ECO:0000313" key="14">
    <source>
        <dbReference type="EnsemblMetazoa" id="CLYHEMP020441.1"/>
    </source>
</evidence>
<feature type="domain" description="C2H2-type" evidence="13">
    <location>
        <begin position="526"/>
        <end position="553"/>
    </location>
</feature>
<dbReference type="EnsemblMetazoa" id="CLYHEMT020441.3">
    <property type="protein sequence ID" value="CLYHEMP020441.3"/>
    <property type="gene ID" value="CLYHEMG020441"/>
</dbReference>
<keyword evidence="8" id="KW-0238">DNA-binding</keyword>
<feature type="domain" description="C2H2-type" evidence="13">
    <location>
        <begin position="728"/>
        <end position="755"/>
    </location>
</feature>
<sequence length="902" mass="101984">MSVVMGDKKSIGGSTSAPNTPISQSADKADLQCDVCEKSFTNKLNLQKHMLSHTDSKPYQCFVCGKAFRLRLSLQKHYAVHTNHTTSFTCTTCQRSFLSKTNLQRHMLIHITATNQCYLCDRSFTETDSLERHFAEHVDETMPGVSLPQRYFEQSKPGHNYRCATCDIIFESPMIFSQHLQCHKRSLNSDSNLLDIGDPDKAYEENQACPLQCNSCDLVFMSVAKLESHMATHSMDEKESSSLESITEATVKPSNPIPLTSEEIMITETSNNGSMASTSDIGKSIKSEPVSPAASPSSYRLSRCPVCKDMFHSKEEMQRHYSSAHLKSDSALPDDGMEVDIMEEDNVFEDDDDGAIDDEQLNEVLDGNSQIPASALVSENEERLIRENEEFIKDNILGGPAEYESKGRYERGNYSCKICNRVLTYKYSLEKHMLLHTGSFPYKCQLCSKRFNHKANLDKHLVVHSGEKPYVCHICSRPFSQKSNLQRHQLTHTQNRDFVCDVCGKRFNHMASLKTHSLIHTGAKPFACYVCHKRFNQKGNLKRHIQTHRTGKRGKIRSDSLSSGEGSYRMENDRLDTMSYEPSDDETYEPIVIPMPATIKPFPNIESPTRQSERVRIKKQEVEEEYDFYDDMEEPLPTMIGGGAETPPKAPSPVPNINVTTYHELRPKDEIVTVMPSDALENNNTTEMNREPTKPLNKNDNFHCDTCSKLFVSMASLDAHKKSAHSSIVCETCGKHFSQKANLLKHKLIHLNRKPFVCKVCNKAFRQKANLQRHELIHSKDRKTVNCPECNKSFRCSWSLKQHMKNHAMNSGIPLAPGNPVATTTTLGPDNFLYGCSVCGKTFKDKDQLQIHFSVHQAPSAFGCGICNQIYPTKDELIDHMRQHDATHMVPHEGPIHVPLKT</sequence>
<feature type="domain" description="C2H2-type" evidence="13">
    <location>
        <begin position="470"/>
        <end position="497"/>
    </location>
</feature>
<dbReference type="PROSITE" id="PS00028">
    <property type="entry name" value="ZINC_FINGER_C2H2_1"/>
    <property type="match status" value="17"/>
</dbReference>
<dbReference type="EnsemblMetazoa" id="CLYHEMT020441.2">
    <property type="protein sequence ID" value="CLYHEMP020441.2"/>
    <property type="gene ID" value="CLYHEMG020441"/>
</dbReference>
<dbReference type="GO" id="GO:0005634">
    <property type="term" value="C:nucleus"/>
    <property type="evidence" value="ECO:0007669"/>
    <property type="project" value="UniProtKB-SubCell"/>
</dbReference>
<feature type="compositionally biased region" description="Basic residues" evidence="12">
    <location>
        <begin position="541"/>
        <end position="555"/>
    </location>
</feature>
<evidence type="ECO:0000256" key="2">
    <source>
        <dbReference type="ARBA" id="ARBA00006991"/>
    </source>
</evidence>
<protein>
    <recommendedName>
        <fullName evidence="13">C2H2-type domain-containing protein</fullName>
    </recommendedName>
</protein>
<keyword evidence="9" id="KW-0804">Transcription</keyword>
<feature type="domain" description="C2H2-type" evidence="13">
    <location>
        <begin position="59"/>
        <end position="86"/>
    </location>
</feature>
<feature type="domain" description="C2H2-type" evidence="13">
    <location>
        <begin position="88"/>
        <end position="110"/>
    </location>
</feature>
<evidence type="ECO:0000256" key="11">
    <source>
        <dbReference type="PROSITE-ProRule" id="PRU00042"/>
    </source>
</evidence>
<keyword evidence="4" id="KW-0677">Repeat</keyword>
<dbReference type="InterPro" id="IPR036236">
    <property type="entry name" value="Znf_C2H2_sf"/>
</dbReference>
<organism evidence="14 15">
    <name type="scientific">Clytia hemisphaerica</name>
    <dbReference type="NCBI Taxonomy" id="252671"/>
    <lineage>
        <taxon>Eukaryota</taxon>
        <taxon>Metazoa</taxon>
        <taxon>Cnidaria</taxon>
        <taxon>Hydrozoa</taxon>
        <taxon>Hydroidolina</taxon>
        <taxon>Leptothecata</taxon>
        <taxon>Obeliida</taxon>
        <taxon>Clytiidae</taxon>
        <taxon>Clytia</taxon>
    </lineage>
</organism>
<comment type="similarity">
    <text evidence="2">Belongs to the krueppel C2H2-type zinc-finger protein family.</text>
</comment>
<evidence type="ECO:0000256" key="5">
    <source>
        <dbReference type="ARBA" id="ARBA00022771"/>
    </source>
</evidence>
<feature type="compositionally biased region" description="Polar residues" evidence="12">
    <location>
        <begin position="272"/>
        <end position="281"/>
    </location>
</feature>
<feature type="domain" description="C2H2-type" evidence="13">
    <location>
        <begin position="834"/>
        <end position="861"/>
    </location>
</feature>
<feature type="domain" description="C2H2-type" evidence="13">
    <location>
        <begin position="211"/>
        <end position="238"/>
    </location>
</feature>
<dbReference type="SUPFAM" id="SSF57667">
    <property type="entry name" value="beta-beta-alpha zinc fingers"/>
    <property type="match status" value="10"/>
</dbReference>
<reference evidence="14" key="1">
    <citation type="submission" date="2021-01" db="UniProtKB">
        <authorList>
            <consortium name="EnsemblMetazoa"/>
        </authorList>
    </citation>
    <scope>IDENTIFICATION</scope>
</reference>
<keyword evidence="5 11" id="KW-0863">Zinc-finger</keyword>
<accession>A0A7M5XBU8</accession>
<dbReference type="Proteomes" id="UP000594262">
    <property type="component" value="Unplaced"/>
</dbReference>
<dbReference type="FunFam" id="3.30.160.60:FF:000260">
    <property type="entry name" value="Spalt-like transcription factor 1"/>
    <property type="match status" value="1"/>
</dbReference>
<dbReference type="FunFam" id="3.30.160.60:FF:000188">
    <property type="entry name" value="Zinc finger protein 787"/>
    <property type="match status" value="1"/>
</dbReference>
<dbReference type="SMART" id="SM00355">
    <property type="entry name" value="ZnF_C2H2"/>
    <property type="match status" value="18"/>
</dbReference>
<dbReference type="FunFam" id="3.30.160.60:FF:000303">
    <property type="entry name" value="Zinc finger protein 41"/>
    <property type="match status" value="1"/>
</dbReference>
<dbReference type="FunFam" id="3.30.160.60:FF:000325">
    <property type="entry name" value="ZFP90 zinc finger protein"/>
    <property type="match status" value="1"/>
</dbReference>
<evidence type="ECO:0000256" key="12">
    <source>
        <dbReference type="SAM" id="MobiDB-lite"/>
    </source>
</evidence>
<feature type="domain" description="C2H2-type" evidence="13">
    <location>
        <begin position="414"/>
        <end position="441"/>
    </location>
</feature>
<keyword evidence="15" id="KW-1185">Reference proteome</keyword>
<feature type="compositionally biased region" description="Polar residues" evidence="12">
    <location>
        <begin position="12"/>
        <end position="24"/>
    </location>
</feature>
<dbReference type="GO" id="GO:0000981">
    <property type="term" value="F:DNA-binding transcription factor activity, RNA polymerase II-specific"/>
    <property type="evidence" value="ECO:0007669"/>
    <property type="project" value="TreeGrafter"/>
</dbReference>
<feature type="domain" description="C2H2-type" evidence="13">
    <location>
        <begin position="442"/>
        <end position="469"/>
    </location>
</feature>
<evidence type="ECO:0000313" key="15">
    <source>
        <dbReference type="Proteomes" id="UP000594262"/>
    </source>
</evidence>
<feature type="region of interest" description="Disordered" evidence="12">
    <location>
        <begin position="1"/>
        <end position="24"/>
    </location>
</feature>
<feature type="region of interest" description="Disordered" evidence="12">
    <location>
        <begin position="541"/>
        <end position="569"/>
    </location>
</feature>
<evidence type="ECO:0000256" key="9">
    <source>
        <dbReference type="ARBA" id="ARBA00023163"/>
    </source>
</evidence>
<dbReference type="GO" id="GO:0008270">
    <property type="term" value="F:zinc ion binding"/>
    <property type="evidence" value="ECO:0007669"/>
    <property type="project" value="UniProtKB-KW"/>
</dbReference>
<keyword evidence="6" id="KW-0862">Zinc</keyword>
<feature type="domain" description="C2H2-type" evidence="13">
    <location>
        <begin position="862"/>
        <end position="889"/>
    </location>
</feature>
<feature type="domain" description="C2H2-type" evidence="13">
    <location>
        <begin position="31"/>
        <end position="58"/>
    </location>
</feature>
<keyword evidence="7" id="KW-0805">Transcription regulation</keyword>